<evidence type="ECO:0000313" key="4">
    <source>
        <dbReference type="Proteomes" id="UP000184207"/>
    </source>
</evidence>
<dbReference type="Gene3D" id="1.10.150.20">
    <property type="entry name" value="5' to 3' exonuclease, C-terminal subdomain"/>
    <property type="match status" value="1"/>
</dbReference>
<reference evidence="4" key="1">
    <citation type="submission" date="2016-12" db="EMBL/GenBank/DDBJ databases">
        <authorList>
            <person name="Varghese N."/>
            <person name="Submissions S."/>
        </authorList>
    </citation>
    <scope>NUCLEOTIDE SEQUENCE [LARGE SCALE GENOMIC DNA]</scope>
    <source>
        <strain evidence="4">DSM 13020</strain>
    </source>
</reference>
<comment type="similarity">
    <text evidence="1">Belongs to the DNA polymerase type-Y family.</text>
</comment>
<feature type="domain" description="UmuC" evidence="2">
    <location>
        <begin position="6"/>
        <end position="180"/>
    </location>
</feature>
<dbReference type="EMBL" id="FRDJ01000001">
    <property type="protein sequence ID" value="SHN51775.1"/>
    <property type="molecule type" value="Genomic_DNA"/>
</dbReference>
<proteinExistence type="inferred from homology"/>
<evidence type="ECO:0000259" key="2">
    <source>
        <dbReference type="PROSITE" id="PS50173"/>
    </source>
</evidence>
<dbReference type="GO" id="GO:0003684">
    <property type="term" value="F:damaged DNA binding"/>
    <property type="evidence" value="ECO:0007669"/>
    <property type="project" value="InterPro"/>
</dbReference>
<organism evidence="3 4">
    <name type="scientific">Fervidobacterium gondwanense DSM 13020</name>
    <dbReference type="NCBI Taxonomy" id="1121883"/>
    <lineage>
        <taxon>Bacteria</taxon>
        <taxon>Thermotogati</taxon>
        <taxon>Thermotogota</taxon>
        <taxon>Thermotogae</taxon>
        <taxon>Thermotogales</taxon>
        <taxon>Fervidobacteriaceae</taxon>
        <taxon>Fervidobacterium</taxon>
    </lineage>
</organism>
<dbReference type="InterPro" id="IPR036775">
    <property type="entry name" value="DNA_pol_Y-fam_lit_finger_sf"/>
</dbReference>
<dbReference type="Gene3D" id="3.30.1490.100">
    <property type="entry name" value="DNA polymerase, Y-family, little finger domain"/>
    <property type="match status" value="1"/>
</dbReference>
<dbReference type="PANTHER" id="PTHR11076:SF33">
    <property type="entry name" value="DNA POLYMERASE KAPPA"/>
    <property type="match status" value="1"/>
</dbReference>
<keyword evidence="4" id="KW-1185">Reference proteome</keyword>
<dbReference type="SUPFAM" id="SSF100879">
    <property type="entry name" value="Lesion bypass DNA polymerase (Y-family), little finger domain"/>
    <property type="match status" value="1"/>
</dbReference>
<dbReference type="Gene3D" id="3.40.1170.60">
    <property type="match status" value="1"/>
</dbReference>
<dbReference type="OrthoDB" id="9808813at2"/>
<dbReference type="InterPro" id="IPR017961">
    <property type="entry name" value="DNA_pol_Y-fam_little_finger"/>
</dbReference>
<dbReference type="Pfam" id="PF00817">
    <property type="entry name" value="IMS"/>
    <property type="match status" value="1"/>
</dbReference>
<dbReference type="Proteomes" id="UP000184207">
    <property type="component" value="Unassembled WGS sequence"/>
</dbReference>
<dbReference type="Pfam" id="PF11799">
    <property type="entry name" value="IMS_C"/>
    <property type="match status" value="1"/>
</dbReference>
<accession>A0A1M7RZW2</accession>
<dbReference type="RefSeq" id="WP_072757711.1">
    <property type="nucleotide sequence ID" value="NZ_FRDJ01000001.1"/>
</dbReference>
<dbReference type="InterPro" id="IPR001126">
    <property type="entry name" value="UmuC"/>
</dbReference>
<name>A0A1M7RZW2_FERGO</name>
<dbReference type="GO" id="GO:0042276">
    <property type="term" value="P:error-prone translesion synthesis"/>
    <property type="evidence" value="ECO:0007669"/>
    <property type="project" value="TreeGrafter"/>
</dbReference>
<dbReference type="Gene3D" id="3.30.70.270">
    <property type="match status" value="1"/>
</dbReference>
<dbReference type="GO" id="GO:0006281">
    <property type="term" value="P:DNA repair"/>
    <property type="evidence" value="ECO:0007669"/>
    <property type="project" value="InterPro"/>
</dbReference>
<dbReference type="AlphaFoldDB" id="A0A1M7RZW2"/>
<dbReference type="STRING" id="1121883.SAMN02745226_00378"/>
<gene>
    <name evidence="3" type="ORF">SAMN02745226_00378</name>
</gene>
<dbReference type="PROSITE" id="PS50173">
    <property type="entry name" value="UMUC"/>
    <property type="match status" value="1"/>
</dbReference>
<dbReference type="InterPro" id="IPR050116">
    <property type="entry name" value="DNA_polymerase-Y"/>
</dbReference>
<dbReference type="InterPro" id="IPR043502">
    <property type="entry name" value="DNA/RNA_pol_sf"/>
</dbReference>
<dbReference type="InterPro" id="IPR043128">
    <property type="entry name" value="Rev_trsase/Diguanyl_cyclase"/>
</dbReference>
<dbReference type="PANTHER" id="PTHR11076">
    <property type="entry name" value="DNA REPAIR POLYMERASE UMUC / TRANSFERASE FAMILY MEMBER"/>
    <property type="match status" value="1"/>
</dbReference>
<protein>
    <submittedName>
        <fullName evidence="3">DNA polymerase-4</fullName>
    </submittedName>
</protein>
<dbReference type="GO" id="GO:0003887">
    <property type="term" value="F:DNA-directed DNA polymerase activity"/>
    <property type="evidence" value="ECO:0007669"/>
    <property type="project" value="TreeGrafter"/>
</dbReference>
<evidence type="ECO:0000256" key="1">
    <source>
        <dbReference type="ARBA" id="ARBA00010945"/>
    </source>
</evidence>
<sequence>MIYRKVALVDMDSYFASVEGVKNPILKRRPLAVVGGGKNPIVLSANYLAKIHGVKTGMIYSEAKKLCKNILFVKADYPQYEFTTLKLLEIIENFFPVYKEASIDEVYIAVDVFEDGVEKLKILKDEIKLRLGLSCTIGVGPNPVIAKSACEIAKPDGFLVVDDLNEFAKQLPIKDIPGVGKKSQKVFKEIGIETLEDFLKNGGISEKLRELVLKEYTEPEFFKHVPPKSIGHSLSLDKEIKSFEELYAVFNYLLFGIYSKLIRGRYGAKNVALYIKDRFGAFSLSHNLAVHTNDFFLLSKVVEDIAKKLYRNYPISKIGISLNNLKIIDSVQCSLFWEEYQRKYEKLAAVGNGLNNTFLSGYFILKSKKII</sequence>
<evidence type="ECO:0000313" key="3">
    <source>
        <dbReference type="EMBL" id="SHN51775.1"/>
    </source>
</evidence>
<dbReference type="SUPFAM" id="SSF56672">
    <property type="entry name" value="DNA/RNA polymerases"/>
    <property type="match status" value="1"/>
</dbReference>